<feature type="coiled-coil region" evidence="7">
    <location>
        <begin position="271"/>
        <end position="305"/>
    </location>
</feature>
<feature type="transmembrane region" description="Helical" evidence="8">
    <location>
        <begin position="481"/>
        <end position="506"/>
    </location>
</feature>
<gene>
    <name evidence="9" type="primary">prom2</name>
</gene>
<dbReference type="PANTHER" id="PTHR22730:SF4">
    <property type="entry name" value="PROMININ-1-A-LIKE"/>
    <property type="match status" value="1"/>
</dbReference>
<dbReference type="Ensembl" id="ENSSORT00005038727.1">
    <property type="protein sequence ID" value="ENSSORP00005037742.1"/>
    <property type="gene ID" value="ENSSORG00005017715.1"/>
</dbReference>
<keyword evidence="7" id="KW-0175">Coiled coil</keyword>
<dbReference type="InterPro" id="IPR008795">
    <property type="entry name" value="Prominin"/>
</dbReference>
<reference evidence="9" key="1">
    <citation type="submission" date="2019-06" db="EMBL/GenBank/DDBJ databases">
        <authorList>
            <consortium name="Wellcome Sanger Institute Data Sharing"/>
        </authorList>
    </citation>
    <scope>NUCLEOTIDE SEQUENCE [LARGE SCALE GENOMIC DNA]</scope>
</reference>
<evidence type="ECO:0000256" key="6">
    <source>
        <dbReference type="ARBA" id="ARBA00023180"/>
    </source>
</evidence>
<dbReference type="Proteomes" id="UP000472271">
    <property type="component" value="Chromosome 15"/>
</dbReference>
<proteinExistence type="inferred from homology"/>
<sequence length="835" mass="92371">MGIYGKMRGWKLWGSAGIFRAGVGILLLGLSLAQSVPPQIVCPAAMAPQSLTQPDYQDSTEEDPGVGFIAAFVHSFLNTVQPNPFPKDLILTVVQDVNQVQSDKALINKILIYEVGFLVCIAIGVVYIVLMPIVGFFLACCRCCGNCGGKMYQKQTSSIHCCRRTLYWSTFVTTVIILAGNICMFRSNEALKVAADRSAVDINKTIDNLDTYLTTVPQQVLYVVNESYSTVQEVSKNLDAIGPQLGSQIQHRFRGTFNPALQSLLLMDQEIVNTSIQLKELNTTLAKLQSSIDILQANVTAVKNDTSQTISKPDCTGCTNLRPELQKMTLDTITFPGLSEFESALDEAMKADLKSRIKEIQNNFNNIPQTVTNDTKDVVQKSKQALNDIQNQISQVTDGKYLSALDDVTDTLDRVQRDIGKFTPYAERAEYIRWAVCLALCCVVLLVVVCNLLGLVLGPLGLTPKADPAKRSCTADCGGTFFVMGAGFSFLFSWLFMILVVLLFLLGGNIYTLLCQPWKSGELLKVIDTPGVLLEQNISTTLGVKNVSISGIYSDCEKNEPLWSALHLYELIDLENLLNISKYTEEIKQEFDNTDITLSTVTFLSPEVKNQLSNFSSTANNIDFTTLIQQMNNISSINLNITADKLDLAATQTSGSTQTELQNEANSLRQIQADIETTIIPQLEELNSTIEAIRSTAEKINRTVGEVLSNVGAAQDFFNTNTTQIVKTESRTFLDCQLGYFTAYADWANITITQEVGRCGPVAGAIDSAQIIICSNMVESLNAFWLCLGWCLIFFIPSIIFSIKLAKYYRRMKYSDVFDDRIIMNHIPRAQMTFS</sequence>
<feature type="transmembrane region" description="Helical" evidence="8">
    <location>
        <begin position="431"/>
        <end position="460"/>
    </location>
</feature>
<accession>A0A673BAU4</accession>
<evidence type="ECO:0000256" key="1">
    <source>
        <dbReference type="ARBA" id="ARBA00004475"/>
    </source>
</evidence>
<dbReference type="PANTHER" id="PTHR22730">
    <property type="entry name" value="PROMININ PROM PROTEIN"/>
    <property type="match status" value="1"/>
</dbReference>
<dbReference type="Pfam" id="PF05478">
    <property type="entry name" value="Prominin"/>
    <property type="match status" value="1"/>
</dbReference>
<name>A0A673BAU4_9TELE</name>
<reference evidence="9" key="2">
    <citation type="submission" date="2025-08" db="UniProtKB">
        <authorList>
            <consortium name="Ensembl"/>
        </authorList>
    </citation>
    <scope>IDENTIFICATION</scope>
</reference>
<reference evidence="9" key="3">
    <citation type="submission" date="2025-09" db="UniProtKB">
        <authorList>
            <consortium name="Ensembl"/>
        </authorList>
    </citation>
    <scope>IDENTIFICATION</scope>
</reference>
<dbReference type="GO" id="GO:0071914">
    <property type="term" value="C:prominosome"/>
    <property type="evidence" value="ECO:0007669"/>
    <property type="project" value="TreeGrafter"/>
</dbReference>
<dbReference type="OrthoDB" id="6229420at2759"/>
<protein>
    <submittedName>
        <fullName evidence="9">Prominin-1-A-like</fullName>
    </submittedName>
</protein>
<comment type="subcellular location">
    <subcellularLocation>
        <location evidence="1">Cell projection</location>
        <location evidence="1">Microvillus membrane</location>
        <topology evidence="1">Multi-pass membrane protein</topology>
    </subcellularLocation>
</comment>
<evidence type="ECO:0000256" key="8">
    <source>
        <dbReference type="SAM" id="Phobius"/>
    </source>
</evidence>
<dbReference type="InParanoid" id="A0A673BAU4"/>
<dbReference type="FunCoup" id="A0A673BAU4">
    <property type="interactions" value="52"/>
</dbReference>
<organism evidence="9 10">
    <name type="scientific">Sphaeramia orbicularis</name>
    <name type="common">orbiculate cardinalfish</name>
    <dbReference type="NCBI Taxonomy" id="375764"/>
    <lineage>
        <taxon>Eukaryota</taxon>
        <taxon>Metazoa</taxon>
        <taxon>Chordata</taxon>
        <taxon>Craniata</taxon>
        <taxon>Vertebrata</taxon>
        <taxon>Euteleostomi</taxon>
        <taxon>Actinopterygii</taxon>
        <taxon>Neopterygii</taxon>
        <taxon>Teleostei</taxon>
        <taxon>Neoteleostei</taxon>
        <taxon>Acanthomorphata</taxon>
        <taxon>Gobiaria</taxon>
        <taxon>Kurtiformes</taxon>
        <taxon>Apogonoidei</taxon>
        <taxon>Apogonidae</taxon>
        <taxon>Apogoninae</taxon>
        <taxon>Sphaeramia</taxon>
    </lineage>
</organism>
<evidence type="ECO:0000256" key="4">
    <source>
        <dbReference type="ARBA" id="ARBA00022989"/>
    </source>
</evidence>
<comment type="similarity">
    <text evidence="2">Belongs to the prominin family.</text>
</comment>
<evidence type="ECO:0000256" key="3">
    <source>
        <dbReference type="ARBA" id="ARBA00022692"/>
    </source>
</evidence>
<evidence type="ECO:0000256" key="7">
    <source>
        <dbReference type="SAM" id="Coils"/>
    </source>
</evidence>
<keyword evidence="4 8" id="KW-1133">Transmembrane helix</keyword>
<keyword evidence="3 8" id="KW-0812">Transmembrane</keyword>
<dbReference type="GO" id="GO:0015485">
    <property type="term" value="F:cholesterol binding"/>
    <property type="evidence" value="ECO:0007669"/>
    <property type="project" value="TreeGrafter"/>
</dbReference>
<keyword evidence="5 8" id="KW-0472">Membrane</keyword>
<dbReference type="GO" id="GO:0005929">
    <property type="term" value="C:cilium"/>
    <property type="evidence" value="ECO:0007669"/>
    <property type="project" value="TreeGrafter"/>
</dbReference>
<evidence type="ECO:0000313" key="9">
    <source>
        <dbReference type="Ensembl" id="ENSSORP00005037742.1"/>
    </source>
</evidence>
<feature type="transmembrane region" description="Helical" evidence="8">
    <location>
        <begin position="783"/>
        <end position="803"/>
    </location>
</feature>
<dbReference type="GO" id="GO:0016324">
    <property type="term" value="C:apical plasma membrane"/>
    <property type="evidence" value="ECO:0007669"/>
    <property type="project" value="TreeGrafter"/>
</dbReference>
<feature type="transmembrane region" description="Helical" evidence="8">
    <location>
        <begin position="115"/>
        <end position="145"/>
    </location>
</feature>
<dbReference type="AlphaFoldDB" id="A0A673BAU4"/>
<keyword evidence="10" id="KW-1185">Reference proteome</keyword>
<evidence type="ECO:0000256" key="2">
    <source>
        <dbReference type="ARBA" id="ARBA00006058"/>
    </source>
</evidence>
<evidence type="ECO:0000256" key="5">
    <source>
        <dbReference type="ARBA" id="ARBA00023136"/>
    </source>
</evidence>
<dbReference type="GO" id="GO:0031528">
    <property type="term" value="C:microvillus membrane"/>
    <property type="evidence" value="ECO:0007669"/>
    <property type="project" value="UniProtKB-SubCell"/>
</dbReference>
<feature type="transmembrane region" description="Helical" evidence="8">
    <location>
        <begin position="12"/>
        <end position="33"/>
    </location>
</feature>
<evidence type="ECO:0000313" key="10">
    <source>
        <dbReference type="Proteomes" id="UP000472271"/>
    </source>
</evidence>
<keyword evidence="6" id="KW-0325">Glycoprotein</keyword>
<dbReference type="GO" id="GO:0009986">
    <property type="term" value="C:cell surface"/>
    <property type="evidence" value="ECO:0007669"/>
    <property type="project" value="TreeGrafter"/>
</dbReference>